<gene>
    <name evidence="3" type="ORF">RBSWK_01932</name>
</gene>
<evidence type="ECO:0000259" key="2">
    <source>
        <dbReference type="PROSITE" id="PS51903"/>
    </source>
</evidence>
<dbReference type="InterPro" id="IPR036628">
    <property type="entry name" value="Clp_N_dom_sf"/>
</dbReference>
<reference evidence="3 4" key="1">
    <citation type="journal article" date="2013" name="Mar. Genomics">
        <title>Expression of sulfatases in Rhodopirellula baltica and the diversity of sulfatases in the genus Rhodopirellula.</title>
        <authorList>
            <person name="Wegner C.E."/>
            <person name="Richter-Heitmann T."/>
            <person name="Klindworth A."/>
            <person name="Klockow C."/>
            <person name="Richter M."/>
            <person name="Achstetter T."/>
            <person name="Glockner F.O."/>
            <person name="Harder J."/>
        </authorList>
    </citation>
    <scope>NUCLEOTIDE SEQUENCE [LARGE SCALE GENOMIC DNA]</scope>
    <source>
        <strain evidence="3 4">SWK14</strain>
    </source>
</reference>
<name>L7CIQ5_RHOBT</name>
<dbReference type="PROSITE" id="PS51903">
    <property type="entry name" value="CLP_R"/>
    <property type="match status" value="1"/>
</dbReference>
<dbReference type="SUPFAM" id="SSF81923">
    <property type="entry name" value="Double Clp-N motif"/>
    <property type="match status" value="1"/>
</dbReference>
<protein>
    <submittedName>
        <fullName evidence="3">Protein containing Clp</fullName>
    </submittedName>
</protein>
<dbReference type="InterPro" id="IPR004176">
    <property type="entry name" value="Clp_R_N"/>
</dbReference>
<dbReference type="PATRIC" id="fig|993516.3.peg.2061"/>
<dbReference type="RefSeq" id="WP_007337045.1">
    <property type="nucleotide sequence ID" value="NZ_AMWG01000041.1"/>
</dbReference>
<dbReference type="Pfam" id="PF02861">
    <property type="entry name" value="Clp_N"/>
    <property type="match status" value="2"/>
</dbReference>
<dbReference type="EMBL" id="AMWG01000041">
    <property type="protein sequence ID" value="ELP34139.1"/>
    <property type="molecule type" value="Genomic_DNA"/>
</dbReference>
<dbReference type="AlphaFoldDB" id="L7CIQ5"/>
<organism evidence="3 4">
    <name type="scientific">Rhodopirellula baltica SWK14</name>
    <dbReference type="NCBI Taxonomy" id="993516"/>
    <lineage>
        <taxon>Bacteria</taxon>
        <taxon>Pseudomonadati</taxon>
        <taxon>Planctomycetota</taxon>
        <taxon>Planctomycetia</taxon>
        <taxon>Pirellulales</taxon>
        <taxon>Pirellulaceae</taxon>
        <taxon>Rhodopirellula</taxon>
    </lineage>
</organism>
<dbReference type="Proteomes" id="UP000010959">
    <property type="component" value="Unassembled WGS sequence"/>
</dbReference>
<evidence type="ECO:0000256" key="1">
    <source>
        <dbReference type="PROSITE-ProRule" id="PRU01251"/>
    </source>
</evidence>
<accession>L7CIQ5</accession>
<evidence type="ECO:0000313" key="3">
    <source>
        <dbReference type="EMBL" id="ELP34139.1"/>
    </source>
</evidence>
<feature type="domain" description="Clp R" evidence="2">
    <location>
        <begin position="14"/>
        <end position="152"/>
    </location>
</feature>
<evidence type="ECO:0000313" key="4">
    <source>
        <dbReference type="Proteomes" id="UP000010959"/>
    </source>
</evidence>
<keyword evidence="1" id="KW-0677">Repeat</keyword>
<proteinExistence type="predicted"/>
<dbReference type="Gene3D" id="1.10.1780.10">
    <property type="entry name" value="Clp, N-terminal domain"/>
    <property type="match status" value="1"/>
</dbReference>
<comment type="caution">
    <text evidence="3">The sequence shown here is derived from an EMBL/GenBank/DDBJ whole genome shotgun (WGS) entry which is preliminary data.</text>
</comment>
<sequence length="173" mass="19140">MDQRISDILALGFPGRQTDRAMEAVALGLQCADELDDRHFDSCHLLSGLYREPDGIAHHVLDGLGIKLQQIDDAIRESEHDPIDADFSIDDDLRIVMSNAFASADQMWHSYIGTEHLMLGVVADGTHSAKLLADLGVTEAQVIREVHSILGHVGVLKVIPAVLRRLFPRRTTR</sequence>